<dbReference type="FunFam" id="2.40.160.120:FF:000008">
    <property type="entry name" value="Oxysterol binding protein (Osh1)"/>
    <property type="match status" value="1"/>
</dbReference>
<dbReference type="STRING" id="41067.A0A2I2EZ04"/>
<feature type="compositionally biased region" description="Basic and acidic residues" evidence="8">
    <location>
        <begin position="1301"/>
        <end position="1310"/>
    </location>
</feature>
<dbReference type="GO" id="GO:0006869">
    <property type="term" value="P:lipid transport"/>
    <property type="evidence" value="ECO:0007669"/>
    <property type="project" value="UniProtKB-KW"/>
</dbReference>
<proteinExistence type="inferred from homology"/>
<evidence type="ECO:0000256" key="5">
    <source>
        <dbReference type="ARBA" id="ARBA00023121"/>
    </source>
</evidence>
<feature type="compositionally biased region" description="Basic and acidic residues" evidence="8">
    <location>
        <begin position="701"/>
        <end position="712"/>
    </location>
</feature>
<dbReference type="PANTHER" id="PTHR10972">
    <property type="entry name" value="OXYSTEROL-BINDING PROTEIN-RELATED"/>
    <property type="match status" value="1"/>
</dbReference>
<dbReference type="GO" id="GO:0097038">
    <property type="term" value="C:perinuclear endoplasmic reticulum"/>
    <property type="evidence" value="ECO:0007669"/>
    <property type="project" value="TreeGrafter"/>
</dbReference>
<dbReference type="GO" id="GO:0005635">
    <property type="term" value="C:nuclear envelope"/>
    <property type="evidence" value="ECO:0007669"/>
    <property type="project" value="TreeGrafter"/>
</dbReference>
<feature type="domain" description="PH" evidence="9">
    <location>
        <begin position="308"/>
        <end position="403"/>
    </location>
</feature>
<dbReference type="GO" id="GO:0006887">
    <property type="term" value="P:exocytosis"/>
    <property type="evidence" value="ECO:0007669"/>
    <property type="project" value="TreeGrafter"/>
</dbReference>
<dbReference type="GO" id="GO:0005886">
    <property type="term" value="C:plasma membrane"/>
    <property type="evidence" value="ECO:0007669"/>
    <property type="project" value="TreeGrafter"/>
</dbReference>
<dbReference type="InterPro" id="IPR002110">
    <property type="entry name" value="Ankyrin_rpt"/>
</dbReference>
<dbReference type="EMBL" id="KZ559201">
    <property type="protein sequence ID" value="PLB33598.1"/>
    <property type="molecule type" value="Genomic_DNA"/>
</dbReference>
<dbReference type="GO" id="GO:0030011">
    <property type="term" value="P:maintenance of cell polarity"/>
    <property type="evidence" value="ECO:0007669"/>
    <property type="project" value="TreeGrafter"/>
</dbReference>
<feature type="compositionally biased region" description="Basic and acidic residues" evidence="8">
    <location>
        <begin position="635"/>
        <end position="660"/>
    </location>
</feature>
<keyword evidence="3" id="KW-0597">Phosphoprotein</keyword>
<keyword evidence="11" id="KW-1185">Reference proteome</keyword>
<dbReference type="GO" id="GO:0006897">
    <property type="term" value="P:endocytosis"/>
    <property type="evidence" value="ECO:0007669"/>
    <property type="project" value="TreeGrafter"/>
</dbReference>
<evidence type="ECO:0000256" key="7">
    <source>
        <dbReference type="RuleBase" id="RU003844"/>
    </source>
</evidence>
<dbReference type="InterPro" id="IPR011993">
    <property type="entry name" value="PH-like_dom_sf"/>
</dbReference>
<evidence type="ECO:0000256" key="3">
    <source>
        <dbReference type="ARBA" id="ARBA00022553"/>
    </source>
</evidence>
<dbReference type="Gene3D" id="1.25.40.20">
    <property type="entry name" value="Ankyrin repeat-containing domain"/>
    <property type="match status" value="2"/>
</dbReference>
<dbReference type="Gene3D" id="2.30.29.30">
    <property type="entry name" value="Pleckstrin-homology domain (PH domain)/Phosphotyrosine-binding domain (PTB)"/>
    <property type="match status" value="1"/>
</dbReference>
<evidence type="ECO:0000256" key="6">
    <source>
        <dbReference type="PROSITE-ProRule" id="PRU00023"/>
    </source>
</evidence>
<feature type="region of interest" description="Disordered" evidence="8">
    <location>
        <begin position="413"/>
        <end position="470"/>
    </location>
</feature>
<dbReference type="InterPro" id="IPR000648">
    <property type="entry name" value="Oxysterol-bd"/>
</dbReference>
<evidence type="ECO:0000256" key="8">
    <source>
        <dbReference type="SAM" id="MobiDB-lite"/>
    </source>
</evidence>
<evidence type="ECO:0000313" key="10">
    <source>
        <dbReference type="EMBL" id="PLB33598.1"/>
    </source>
</evidence>
<comment type="similarity">
    <text evidence="1 7">Belongs to the OSBP family.</text>
</comment>
<protein>
    <submittedName>
        <fullName evidence="10">Oxysterol-binding protein-domain-containing protein</fullName>
    </submittedName>
</protein>
<dbReference type="InterPro" id="IPR037239">
    <property type="entry name" value="OSBP_sf"/>
</dbReference>
<feature type="region of interest" description="Disordered" evidence="8">
    <location>
        <begin position="1"/>
        <end position="32"/>
    </location>
</feature>
<dbReference type="SUPFAM" id="SSF50729">
    <property type="entry name" value="PH domain-like"/>
    <property type="match status" value="1"/>
</dbReference>
<dbReference type="FunFam" id="2.30.29.30:FF:000061">
    <property type="entry name" value="Oxysterol binding protein 1"/>
    <property type="match status" value="1"/>
</dbReference>
<keyword evidence="4" id="KW-0445">Lipid transport</keyword>
<keyword evidence="5" id="KW-0446">Lipid-binding</keyword>
<dbReference type="Pfam" id="PF01237">
    <property type="entry name" value="Oxysterol_BP"/>
    <property type="match status" value="1"/>
</dbReference>
<feature type="compositionally biased region" description="Polar residues" evidence="8">
    <location>
        <begin position="662"/>
        <end position="683"/>
    </location>
</feature>
<keyword evidence="2" id="KW-0813">Transport</keyword>
<evidence type="ECO:0000256" key="4">
    <source>
        <dbReference type="ARBA" id="ARBA00023055"/>
    </source>
</evidence>
<dbReference type="FunFam" id="1.25.40.20:FF:000358">
    <property type="entry name" value="Oxysterol binding protein (Osh1), putative"/>
    <property type="match status" value="1"/>
</dbReference>
<dbReference type="Proteomes" id="UP000234585">
    <property type="component" value="Unassembled WGS sequence"/>
</dbReference>
<feature type="compositionally biased region" description="Polar residues" evidence="8">
    <location>
        <begin position="439"/>
        <end position="451"/>
    </location>
</feature>
<dbReference type="Gene3D" id="3.30.70.3490">
    <property type="match status" value="1"/>
</dbReference>
<dbReference type="PROSITE" id="PS50297">
    <property type="entry name" value="ANK_REP_REGION"/>
    <property type="match status" value="2"/>
</dbReference>
<dbReference type="GO" id="GO:0005829">
    <property type="term" value="C:cytosol"/>
    <property type="evidence" value="ECO:0007669"/>
    <property type="project" value="TreeGrafter"/>
</dbReference>
<dbReference type="Pfam" id="PF20179">
    <property type="entry name" value="MSS51_C"/>
    <property type="match status" value="1"/>
</dbReference>
<feature type="region of interest" description="Disordered" evidence="8">
    <location>
        <begin position="1203"/>
        <end position="1251"/>
    </location>
</feature>
<feature type="compositionally biased region" description="Polar residues" evidence="8">
    <location>
        <begin position="1203"/>
        <end position="1214"/>
    </location>
</feature>
<dbReference type="RefSeq" id="XP_024667610.1">
    <property type="nucleotide sequence ID" value="XM_024815573.1"/>
</dbReference>
<feature type="compositionally biased region" description="Polar residues" evidence="8">
    <location>
        <begin position="716"/>
        <end position="726"/>
    </location>
</feature>
<feature type="region of interest" description="Disordered" evidence="8">
    <location>
        <begin position="747"/>
        <end position="766"/>
    </location>
</feature>
<dbReference type="FunFam" id="1.25.40.20:FF:000281">
    <property type="entry name" value="Oxysterol binding protein (Osh1)"/>
    <property type="match status" value="1"/>
</dbReference>
<feature type="compositionally biased region" description="Basic and acidic residues" evidence="8">
    <location>
        <begin position="413"/>
        <end position="435"/>
    </location>
</feature>
<dbReference type="SUPFAM" id="SSF48403">
    <property type="entry name" value="Ankyrin repeat"/>
    <property type="match status" value="1"/>
</dbReference>
<dbReference type="Pfam" id="PF00023">
    <property type="entry name" value="Ank"/>
    <property type="match status" value="1"/>
</dbReference>
<dbReference type="SMART" id="SM00248">
    <property type="entry name" value="ANK"/>
    <property type="match status" value="3"/>
</dbReference>
<sequence length="1697" mass="190751">MPTDAPLEPVRSNQSGGNSERPASVSHQEAGKVSLDQSVRTFRLFEILRSGDTAAISKAIQEIDDFQGANSLSGTTILHLAIQCAEPHVVEYILSSGDGLDINGRDRDGNTPLHLAAQLGRGPLVRELLNRPSVNDSIVNYKGQTALDVARTPEIFQQLQLARSLFIDSKTQEIQSLASQGDHEKLEKVLEEPRVEGIMDINSLDFATDPATSQSGGTLLHEAARKRDTKLIQILLMHGADPFRRDKKGKLPQDVTKDDKTRAILKKSPAAVIAQRGVQEKAILGTNSAQGISGRASTGEAPFANKDAREMRGYLKKWTNYTSGYKLRWFVLEDGVLSYYKHQDDAGSACRGAINMKIARLNMDAQDKTRFEIHGKSSVRYHLKANHVVEAKRWFWTLNNAIQWAKDEAKEEERRQTKHAEALRQAKIDRVEGRAPESPSESPNLAPTKSNGKGLAPPSLGYQSSSGTRLSTYTSRTTLESTAGDDEGSVYSAYDQGGAQNEVNRVVSQMTAAPDVEGDDDEYGDYASSREVPTSDKDALNITAQSAKLQLDILANVASSLQAEKSRDQSMTLADPAVDQALAAYEAAVSSLKGLVHDLLKISRDRDSYWQYRLNKEAYLRKMWEESMARVAQEHDELQSKMGESEEKRRRTKRALKEALENSANTSRAISKTPSRVQVTTKEGGNEEEPHSPETAQSASRPDEPKTEEPLRRKQSTLSHISSLYGSGSEDEDEFFDAIDAGEIEAENVVKPDVKDETEHSEDGNAELRAVKRTQIAPSFKGYEQPVRTRLKMDYDNRPKISLWGILKSMIGKDMTKMTLPVSFNEPTSLLQRVAEDLEYTDLLDVAADLPDSMERMVHVAAYAASEYASTIGRVAKPFNPLLGETFEYVRPDKGYRFFVEQVSHHPPIGAAWAEAPRWDYYGESALKSKFYGKSFDINLLGTWFLKLRPVSGGEELYTWKKVTSSVIGIITGNPTLDNYGLMEIKNWTTGEVCYLDFKPRGWKAASAYQVAGKAVDRDGTPRWSIGGRWNDKLYARHTPGFEAPVSGQDPESAKTLLVWQCHDRPAGIPFNLTPFVITLNDLPEGLKEHLPPTDTRLRPDQRAMEEGEYDLAADEKHRVEEKQRSKRRERDMNGDEYQPQWFTRAKCPITGEEYWAHNGKKRKHRQQLRHSPLISIMAGGYTCGRCLQVFRNSTIRLQAQRFQPGRTLSSVRSFGSWRHNPSKQAQGQTKRPSPLDAPNVPRETSSNSLETRALLKPNNLFHPFTESPAPAIRQRAAFIKQNAFCPHPSHQPTRAPVSPHDPESRKLSQDAKSPPAHSHHECPDCGVPIYCSEEHWMDDFEAHLEVCDTIRQINEDDHDLNSGRFFPEFTYPGLQDDNYVVNMTNWDTFLYTREFEAINDDRSMRQVTRMLTYPLTIGSVLHELSPYTVRSGGRLTTEGLKSASALRYTLHPPRTGEGVDMQGLRLKAPPVRLFILGARAESSLPRDVWLQLSHIFPRSLIHLIFIGPESMTNRDAEFPLPERTPENPFGGIVEDRLGGQLKITTYVDYFHTMYNAQYFQPFDPYLDCVVLFHPGLGHPASSHEWEETLPQLLETKVPIISTGYTQWDMERDINWVHEKCGGEFDMLLEPGENIFRSLRWDLNDLDPHDVSCGNWGLWAFRGKRYVMTIESLIRDDHEGVTCSLTGSYFPSALSIV</sequence>
<dbReference type="InterPro" id="IPR032717">
    <property type="entry name" value="Mss51_Znf"/>
</dbReference>
<dbReference type="InterPro" id="IPR036770">
    <property type="entry name" value="Ankyrin_rpt-contain_sf"/>
</dbReference>
<feature type="region of interest" description="Disordered" evidence="8">
    <location>
        <begin position="513"/>
        <end position="534"/>
    </location>
</feature>
<dbReference type="CDD" id="cd13292">
    <property type="entry name" value="PH_Osh1p_Osh2p_yeast"/>
    <property type="match status" value="1"/>
</dbReference>
<feature type="repeat" description="ANK" evidence="6">
    <location>
        <begin position="73"/>
        <end position="105"/>
    </location>
</feature>
<reference evidence="10 11" key="1">
    <citation type="submission" date="2017-12" db="EMBL/GenBank/DDBJ databases">
        <authorList>
            <consortium name="DOE Joint Genome Institute"/>
            <person name="Haridas S."/>
            <person name="Kjaerbolling I."/>
            <person name="Vesth T.C."/>
            <person name="Frisvad J.C."/>
            <person name="Nybo J.L."/>
            <person name="Theobald S."/>
            <person name="Kuo A."/>
            <person name="Bowyer P."/>
            <person name="Matsuda Y."/>
            <person name="Mondo S."/>
            <person name="Lyhne E.K."/>
            <person name="Kogle M.E."/>
            <person name="Clum A."/>
            <person name="Lipzen A."/>
            <person name="Salamov A."/>
            <person name="Ngan C.Y."/>
            <person name="Daum C."/>
            <person name="Chiniquy J."/>
            <person name="Barry K."/>
            <person name="LaButti K."/>
            <person name="Simmons B.A."/>
            <person name="Magnuson J.K."/>
            <person name="Mortensen U.H."/>
            <person name="Larsen T.O."/>
            <person name="Grigoriev I.V."/>
            <person name="Baker S.E."/>
            <person name="Andersen M.R."/>
            <person name="Nordberg H.P."/>
            <person name="Cantor M.N."/>
            <person name="Hua S.X."/>
        </authorList>
    </citation>
    <scope>NUCLEOTIDE SEQUENCE [LARGE SCALE GENOMIC DNA]</scope>
    <source>
        <strain evidence="10 11">CBS 102.13</strain>
    </source>
</reference>
<dbReference type="Pfam" id="PF12796">
    <property type="entry name" value="Ank_2"/>
    <property type="match status" value="1"/>
</dbReference>
<dbReference type="InterPro" id="IPR046824">
    <property type="entry name" value="Mss51-like_C"/>
</dbReference>
<feature type="compositionally biased region" description="Basic and acidic residues" evidence="8">
    <location>
        <begin position="748"/>
        <end position="763"/>
    </location>
</feature>
<dbReference type="SMART" id="SM00233">
    <property type="entry name" value="PH"/>
    <property type="match status" value="1"/>
</dbReference>
<dbReference type="InterPro" id="IPR018494">
    <property type="entry name" value="Oxysterol-bd_CS"/>
</dbReference>
<evidence type="ECO:0000259" key="9">
    <source>
        <dbReference type="PROSITE" id="PS50003"/>
    </source>
</evidence>
<keyword evidence="6" id="KW-0040">ANK repeat</keyword>
<dbReference type="GO" id="GO:0034727">
    <property type="term" value="P:piecemeal microautophagy of the nucleus"/>
    <property type="evidence" value="ECO:0007669"/>
    <property type="project" value="TreeGrafter"/>
</dbReference>
<evidence type="ECO:0000313" key="11">
    <source>
        <dbReference type="Proteomes" id="UP000234585"/>
    </source>
</evidence>
<dbReference type="GO" id="GO:0032934">
    <property type="term" value="F:sterol binding"/>
    <property type="evidence" value="ECO:0007669"/>
    <property type="project" value="TreeGrafter"/>
</dbReference>
<dbReference type="SUPFAM" id="SSF144000">
    <property type="entry name" value="Oxysterol-binding protein-like"/>
    <property type="match status" value="1"/>
</dbReference>
<dbReference type="SUPFAM" id="SSF144232">
    <property type="entry name" value="HIT/MYND zinc finger-like"/>
    <property type="match status" value="1"/>
</dbReference>
<dbReference type="PROSITE" id="PS50003">
    <property type="entry name" value="PH_DOMAIN"/>
    <property type="match status" value="1"/>
</dbReference>
<dbReference type="Pfam" id="PF13824">
    <property type="entry name" value="zf-Mss51"/>
    <property type="match status" value="1"/>
</dbReference>
<dbReference type="PROSITE" id="PS50088">
    <property type="entry name" value="ANK_REPEAT"/>
    <property type="match status" value="3"/>
</dbReference>
<feature type="region of interest" description="Disordered" evidence="8">
    <location>
        <begin position="635"/>
        <end position="732"/>
    </location>
</feature>
<feature type="compositionally biased region" description="Polar residues" evidence="8">
    <location>
        <begin position="1223"/>
        <end position="1232"/>
    </location>
</feature>
<organism evidence="10 11">
    <name type="scientific">Aspergillus candidus</name>
    <dbReference type="NCBI Taxonomy" id="41067"/>
    <lineage>
        <taxon>Eukaryota</taxon>
        <taxon>Fungi</taxon>
        <taxon>Dikarya</taxon>
        <taxon>Ascomycota</taxon>
        <taxon>Pezizomycotina</taxon>
        <taxon>Eurotiomycetes</taxon>
        <taxon>Eurotiomycetidae</taxon>
        <taxon>Eurotiales</taxon>
        <taxon>Aspergillaceae</taxon>
        <taxon>Aspergillus</taxon>
        <taxon>Aspergillus subgen. Circumdati</taxon>
    </lineage>
</organism>
<dbReference type="OrthoDB" id="1854502at2759"/>
<name>A0A2I2EZ04_ASPCN</name>
<dbReference type="Gene3D" id="2.40.160.120">
    <property type="match status" value="1"/>
</dbReference>
<dbReference type="PANTHER" id="PTHR10972:SF205">
    <property type="entry name" value="OXYSTEROL-BINDING PROTEIN 1"/>
    <property type="match status" value="1"/>
</dbReference>
<feature type="region of interest" description="Disordered" evidence="8">
    <location>
        <begin position="1115"/>
        <end position="1138"/>
    </location>
</feature>
<dbReference type="InterPro" id="IPR001849">
    <property type="entry name" value="PH_domain"/>
</dbReference>
<feature type="compositionally biased region" description="Basic and acidic residues" evidence="8">
    <location>
        <begin position="1115"/>
        <end position="1134"/>
    </location>
</feature>
<dbReference type="GeneID" id="36522733"/>
<evidence type="ECO:0000256" key="1">
    <source>
        <dbReference type="ARBA" id="ARBA00008842"/>
    </source>
</evidence>
<feature type="region of interest" description="Disordered" evidence="8">
    <location>
        <begin position="1285"/>
        <end position="1321"/>
    </location>
</feature>
<evidence type="ECO:0000256" key="2">
    <source>
        <dbReference type="ARBA" id="ARBA00022448"/>
    </source>
</evidence>
<dbReference type="Pfam" id="PF00169">
    <property type="entry name" value="PH"/>
    <property type="match status" value="1"/>
</dbReference>
<feature type="repeat" description="ANK" evidence="6">
    <location>
        <begin position="215"/>
        <end position="247"/>
    </location>
</feature>
<feature type="repeat" description="ANK" evidence="6">
    <location>
        <begin position="108"/>
        <end position="131"/>
    </location>
</feature>
<accession>A0A2I2EZ04</accession>
<gene>
    <name evidence="10" type="ORF">BDW47DRAFT_121072</name>
</gene>
<dbReference type="PROSITE" id="PS01013">
    <property type="entry name" value="OSBP"/>
    <property type="match status" value="1"/>
</dbReference>